<feature type="transmembrane region" description="Helical" evidence="6">
    <location>
        <begin position="136"/>
        <end position="158"/>
    </location>
</feature>
<evidence type="ECO:0000313" key="9">
    <source>
        <dbReference type="Proteomes" id="UP001596302"/>
    </source>
</evidence>
<feature type="transmembrane region" description="Helical" evidence="6">
    <location>
        <begin position="61"/>
        <end position="83"/>
    </location>
</feature>
<evidence type="ECO:0000256" key="4">
    <source>
        <dbReference type="ARBA" id="ARBA00023136"/>
    </source>
</evidence>
<keyword evidence="5" id="KW-0046">Antibiotic resistance</keyword>
<dbReference type="InterPro" id="IPR000412">
    <property type="entry name" value="ABC_2_transport"/>
</dbReference>
<keyword evidence="3 6" id="KW-1133">Transmembrane helix</keyword>
<keyword evidence="6" id="KW-1003">Cell membrane</keyword>
<comment type="subcellular location">
    <subcellularLocation>
        <location evidence="6">Cell membrane</location>
        <topology evidence="6">Multi-pass membrane protein</topology>
    </subcellularLocation>
    <subcellularLocation>
        <location evidence="1">Membrane</location>
        <topology evidence="1">Multi-pass membrane protein</topology>
    </subcellularLocation>
</comment>
<proteinExistence type="inferred from homology"/>
<dbReference type="PANTHER" id="PTHR43229:SF2">
    <property type="entry name" value="NODULATION PROTEIN J"/>
    <property type="match status" value="1"/>
</dbReference>
<evidence type="ECO:0000256" key="5">
    <source>
        <dbReference type="ARBA" id="ARBA00023251"/>
    </source>
</evidence>
<sequence>MSTLVPHTAHLTGRSLRAFARQPVFVVLTLVQPLIWLLLFGQLFRNIVQLPGFEAESYLDFLAPGVVIMTVLFSSGWSGMAFIEDIDRGVMDRMLSSPVSRGALMASSVVYNGFTTVIQSVVILAIALVAGARFPGGGLGVLVLLLAAVLLAAAFGSLSNGMALLVRTRESLIGFSTTLTLPLSFLSSAMIATSVAPGWIQAVATWNPVDWAVVAGREALSASPDWSAVGVRLAGLAAVALLLTALATGAFRSYQRSV</sequence>
<reference evidence="9" key="1">
    <citation type="journal article" date="2019" name="Int. J. Syst. Evol. Microbiol.">
        <title>The Global Catalogue of Microorganisms (GCM) 10K type strain sequencing project: providing services to taxonomists for standard genome sequencing and annotation.</title>
        <authorList>
            <consortium name="The Broad Institute Genomics Platform"/>
            <consortium name="The Broad Institute Genome Sequencing Center for Infectious Disease"/>
            <person name="Wu L."/>
            <person name="Ma J."/>
        </authorList>
    </citation>
    <scope>NUCLEOTIDE SEQUENCE [LARGE SCALE GENOMIC DNA]</scope>
    <source>
        <strain evidence="9">CCM 8391</strain>
    </source>
</reference>
<gene>
    <name evidence="8" type="ORF">ACFQE5_22960</name>
</gene>
<organism evidence="8 9">
    <name type="scientific">Pseudonocardia hispaniensis</name>
    <dbReference type="NCBI Taxonomy" id="904933"/>
    <lineage>
        <taxon>Bacteria</taxon>
        <taxon>Bacillati</taxon>
        <taxon>Actinomycetota</taxon>
        <taxon>Actinomycetes</taxon>
        <taxon>Pseudonocardiales</taxon>
        <taxon>Pseudonocardiaceae</taxon>
        <taxon>Pseudonocardia</taxon>
    </lineage>
</organism>
<evidence type="ECO:0000256" key="6">
    <source>
        <dbReference type="RuleBase" id="RU361157"/>
    </source>
</evidence>
<comment type="caution">
    <text evidence="8">The sequence shown here is derived from an EMBL/GenBank/DDBJ whole genome shotgun (WGS) entry which is preliminary data.</text>
</comment>
<dbReference type="InterPro" id="IPR047817">
    <property type="entry name" value="ABC2_TM_bact-type"/>
</dbReference>
<comment type="similarity">
    <text evidence="6">Belongs to the ABC-2 integral membrane protein family.</text>
</comment>
<feature type="transmembrane region" description="Helical" evidence="6">
    <location>
        <begin position="179"/>
        <end position="200"/>
    </location>
</feature>
<accession>A0ABW1J939</accession>
<dbReference type="Proteomes" id="UP001596302">
    <property type="component" value="Unassembled WGS sequence"/>
</dbReference>
<dbReference type="PANTHER" id="PTHR43229">
    <property type="entry name" value="NODULATION PROTEIN J"/>
    <property type="match status" value="1"/>
</dbReference>
<keyword evidence="4 6" id="KW-0472">Membrane</keyword>
<keyword evidence="6" id="KW-0813">Transport</keyword>
<feature type="transmembrane region" description="Helical" evidence="6">
    <location>
        <begin position="104"/>
        <end position="130"/>
    </location>
</feature>
<keyword evidence="2 6" id="KW-0812">Transmembrane</keyword>
<evidence type="ECO:0000256" key="1">
    <source>
        <dbReference type="ARBA" id="ARBA00004141"/>
    </source>
</evidence>
<feature type="transmembrane region" description="Helical" evidence="6">
    <location>
        <begin position="229"/>
        <end position="251"/>
    </location>
</feature>
<dbReference type="InterPro" id="IPR013525">
    <property type="entry name" value="ABC2_TM"/>
</dbReference>
<protein>
    <recommendedName>
        <fullName evidence="6">Transport permease protein</fullName>
    </recommendedName>
</protein>
<keyword evidence="9" id="KW-1185">Reference proteome</keyword>
<dbReference type="InterPro" id="IPR051784">
    <property type="entry name" value="Nod_factor_ABC_transporter"/>
</dbReference>
<dbReference type="RefSeq" id="WP_379587995.1">
    <property type="nucleotide sequence ID" value="NZ_JBHSQW010000044.1"/>
</dbReference>
<evidence type="ECO:0000256" key="2">
    <source>
        <dbReference type="ARBA" id="ARBA00022692"/>
    </source>
</evidence>
<dbReference type="PROSITE" id="PS51012">
    <property type="entry name" value="ABC_TM2"/>
    <property type="match status" value="1"/>
</dbReference>
<feature type="domain" description="ABC transmembrane type-2" evidence="7">
    <location>
        <begin position="24"/>
        <end position="254"/>
    </location>
</feature>
<dbReference type="PIRSF" id="PIRSF006648">
    <property type="entry name" value="DrrB"/>
    <property type="match status" value="1"/>
</dbReference>
<evidence type="ECO:0000256" key="3">
    <source>
        <dbReference type="ARBA" id="ARBA00022989"/>
    </source>
</evidence>
<dbReference type="EMBL" id="JBHSQW010000044">
    <property type="protein sequence ID" value="MFC5997077.1"/>
    <property type="molecule type" value="Genomic_DNA"/>
</dbReference>
<evidence type="ECO:0000259" key="7">
    <source>
        <dbReference type="PROSITE" id="PS51012"/>
    </source>
</evidence>
<name>A0ABW1J939_9PSEU</name>
<feature type="transmembrane region" description="Helical" evidence="6">
    <location>
        <begin position="24"/>
        <end position="41"/>
    </location>
</feature>
<dbReference type="Pfam" id="PF01061">
    <property type="entry name" value="ABC2_membrane"/>
    <property type="match status" value="1"/>
</dbReference>
<evidence type="ECO:0000313" key="8">
    <source>
        <dbReference type="EMBL" id="MFC5997077.1"/>
    </source>
</evidence>